<comment type="similarity">
    <text evidence="1">Belongs to the NAC-beta family.</text>
</comment>
<evidence type="ECO:0000259" key="3">
    <source>
        <dbReference type="PROSITE" id="PS51151"/>
    </source>
</evidence>
<dbReference type="Pfam" id="PF01849">
    <property type="entry name" value="NAC"/>
    <property type="match status" value="1"/>
</dbReference>
<proteinExistence type="inferred from homology"/>
<dbReference type="Proteomes" id="UP001652661">
    <property type="component" value="Chromosome X"/>
</dbReference>
<sequence>MNNQSKFKIIEDAVRIGGKGSMRRKRKRVPAAAPLEAKRLQASLEKLSIYQMPGIEQLTFSMDDKSERVIRMPHVQGDTGSNLLVISGTPKYVAAPYQKEPAKPPRRSPPPPPPPSPAFSNTKSVKKPKKSRNRIRLRNKCIRELLTAGAGDAGENIDLGSADDLLDSPRYFGVGGGDDDSDKTTVPSAGSDMDQTIVGDDFLNEFDVGEEKDSDEPQTGSEENDNDQDDDDDIDCENEDFQLTVDDMLSCLEEN</sequence>
<dbReference type="InterPro" id="IPR039370">
    <property type="entry name" value="BTF3"/>
</dbReference>
<organism evidence="4 5">
    <name type="scientific">Drosophila kikkawai</name>
    <name type="common">Fruit fly</name>
    <dbReference type="NCBI Taxonomy" id="30033"/>
    <lineage>
        <taxon>Eukaryota</taxon>
        <taxon>Metazoa</taxon>
        <taxon>Ecdysozoa</taxon>
        <taxon>Arthropoda</taxon>
        <taxon>Hexapoda</taxon>
        <taxon>Insecta</taxon>
        <taxon>Pterygota</taxon>
        <taxon>Neoptera</taxon>
        <taxon>Endopterygota</taxon>
        <taxon>Diptera</taxon>
        <taxon>Brachycera</taxon>
        <taxon>Muscomorpha</taxon>
        <taxon>Ephydroidea</taxon>
        <taxon>Drosophilidae</taxon>
        <taxon>Drosophila</taxon>
        <taxon>Sophophora</taxon>
    </lineage>
</organism>
<dbReference type="RefSeq" id="XP_017021615.1">
    <property type="nucleotide sequence ID" value="XM_017166126.3"/>
</dbReference>
<name>A0A6P4I0G0_DROKI</name>
<dbReference type="AlphaFoldDB" id="A0A6P4I0G0"/>
<evidence type="ECO:0000313" key="4">
    <source>
        <dbReference type="Proteomes" id="UP001652661"/>
    </source>
</evidence>
<accession>A0A6P4I0G0</accession>
<feature type="domain" description="NAC-A/B" evidence="3">
    <location>
        <begin position="34"/>
        <end position="99"/>
    </location>
</feature>
<gene>
    <name evidence="5" type="primary">LOC108074188</name>
</gene>
<dbReference type="OMA" id="NELHDIH"/>
<dbReference type="OrthoDB" id="8033832at2759"/>
<evidence type="ECO:0000256" key="1">
    <source>
        <dbReference type="RuleBase" id="RU361272"/>
    </source>
</evidence>
<feature type="compositionally biased region" description="Acidic residues" evidence="2">
    <location>
        <begin position="202"/>
        <end position="236"/>
    </location>
</feature>
<feature type="compositionally biased region" description="Pro residues" evidence="2">
    <location>
        <begin position="107"/>
        <end position="117"/>
    </location>
</feature>
<dbReference type="SMART" id="SM01407">
    <property type="entry name" value="NAC"/>
    <property type="match status" value="1"/>
</dbReference>
<dbReference type="PROSITE" id="PS51151">
    <property type="entry name" value="NAC_AB"/>
    <property type="match status" value="1"/>
</dbReference>
<reference evidence="5" key="1">
    <citation type="submission" date="2025-08" db="UniProtKB">
        <authorList>
            <consortium name="RefSeq"/>
        </authorList>
    </citation>
    <scope>IDENTIFICATION</scope>
    <source>
        <strain evidence="5">14028-0561.14</strain>
        <tissue evidence="5">Whole fly</tissue>
    </source>
</reference>
<dbReference type="GeneID" id="108074188"/>
<feature type="compositionally biased region" description="Basic residues" evidence="2">
    <location>
        <begin position="124"/>
        <end position="140"/>
    </location>
</feature>
<protein>
    <recommendedName>
        <fullName evidence="1">Transcription factor BTF3</fullName>
    </recommendedName>
</protein>
<dbReference type="InterPro" id="IPR002715">
    <property type="entry name" value="Nas_poly-pep-assoc_cplx_dom"/>
</dbReference>
<dbReference type="PANTHER" id="PTHR10351">
    <property type="entry name" value="TRANSCRIPTION FACTOR BTF3 FAMILY MEMBER"/>
    <property type="match status" value="1"/>
</dbReference>
<evidence type="ECO:0000256" key="2">
    <source>
        <dbReference type="SAM" id="MobiDB-lite"/>
    </source>
</evidence>
<keyword evidence="4" id="KW-1185">Reference proteome</keyword>
<feature type="region of interest" description="Disordered" evidence="2">
    <location>
        <begin position="94"/>
        <end position="236"/>
    </location>
</feature>
<evidence type="ECO:0000313" key="5">
    <source>
        <dbReference type="RefSeq" id="XP_017021615.1"/>
    </source>
</evidence>